<dbReference type="PROSITE" id="PS51257">
    <property type="entry name" value="PROKAR_LIPOPROTEIN"/>
    <property type="match status" value="1"/>
</dbReference>
<reference evidence="1 2" key="1">
    <citation type="submission" date="2023-06" db="EMBL/GenBank/DDBJ databases">
        <title>Roseiconus lacunae JC819 isolated from Gulf of Mannar region, Tamil Nadu.</title>
        <authorList>
            <person name="Pk S."/>
            <person name="Ch S."/>
            <person name="Ch V.R."/>
        </authorList>
    </citation>
    <scope>NUCLEOTIDE SEQUENCE [LARGE SCALE GENOMIC DNA]</scope>
    <source>
        <strain evidence="1 2">JC819</strain>
    </source>
</reference>
<dbReference type="Proteomes" id="UP001239462">
    <property type="component" value="Unassembled WGS sequence"/>
</dbReference>
<keyword evidence="2" id="KW-1185">Reference proteome</keyword>
<accession>A0ABT7PH94</accession>
<comment type="caution">
    <text evidence="1">The sequence shown here is derived from an EMBL/GenBank/DDBJ whole genome shotgun (WGS) entry which is preliminary data.</text>
</comment>
<protein>
    <recommendedName>
        <fullName evidence="3">Secreted protein</fullName>
    </recommendedName>
</protein>
<dbReference type="EMBL" id="JASZZN010000006">
    <property type="protein sequence ID" value="MDM4015713.1"/>
    <property type="molecule type" value="Genomic_DNA"/>
</dbReference>
<name>A0ABT7PH94_9BACT</name>
<dbReference type="RefSeq" id="WP_160149529.1">
    <property type="nucleotide sequence ID" value="NZ_CP141221.1"/>
</dbReference>
<gene>
    <name evidence="1" type="ORF">QTN89_09750</name>
</gene>
<evidence type="ECO:0008006" key="3">
    <source>
        <dbReference type="Google" id="ProtNLM"/>
    </source>
</evidence>
<sequence length="58" mass="6638">MVAPKYVALPLFVLLFVFVGCGSEGGFEESEPQTQEELEYAENYEKMLNEQQKENYGN</sequence>
<evidence type="ECO:0000313" key="1">
    <source>
        <dbReference type="EMBL" id="MDM4015713.1"/>
    </source>
</evidence>
<evidence type="ECO:0000313" key="2">
    <source>
        <dbReference type="Proteomes" id="UP001239462"/>
    </source>
</evidence>
<proteinExistence type="predicted"/>
<organism evidence="1 2">
    <name type="scientific">Roseiconus lacunae</name>
    <dbReference type="NCBI Taxonomy" id="2605694"/>
    <lineage>
        <taxon>Bacteria</taxon>
        <taxon>Pseudomonadati</taxon>
        <taxon>Planctomycetota</taxon>
        <taxon>Planctomycetia</taxon>
        <taxon>Pirellulales</taxon>
        <taxon>Pirellulaceae</taxon>
        <taxon>Roseiconus</taxon>
    </lineage>
</organism>